<proteinExistence type="predicted"/>
<comment type="caution">
    <text evidence="1">The sequence shown here is derived from an EMBL/GenBank/DDBJ whole genome shotgun (WGS) entry which is preliminary data.</text>
</comment>
<dbReference type="EMBL" id="BSXS01001786">
    <property type="protein sequence ID" value="GME77238.1"/>
    <property type="molecule type" value="Genomic_DNA"/>
</dbReference>
<name>A0ACB5SZP2_AMBMO</name>
<keyword evidence="2" id="KW-1185">Reference proteome</keyword>
<accession>A0ACB5SZP2</accession>
<protein>
    <submittedName>
        <fullName evidence="1">Unnamed protein product</fullName>
    </submittedName>
</protein>
<evidence type="ECO:0000313" key="2">
    <source>
        <dbReference type="Proteomes" id="UP001165064"/>
    </source>
</evidence>
<organism evidence="1 2">
    <name type="scientific">Ambrosiozyma monospora</name>
    <name type="common">Yeast</name>
    <name type="synonym">Endomycopsis monosporus</name>
    <dbReference type="NCBI Taxonomy" id="43982"/>
    <lineage>
        <taxon>Eukaryota</taxon>
        <taxon>Fungi</taxon>
        <taxon>Dikarya</taxon>
        <taxon>Ascomycota</taxon>
        <taxon>Saccharomycotina</taxon>
        <taxon>Pichiomycetes</taxon>
        <taxon>Pichiales</taxon>
        <taxon>Pichiaceae</taxon>
        <taxon>Ambrosiozyma</taxon>
    </lineage>
</organism>
<evidence type="ECO:0000313" key="1">
    <source>
        <dbReference type="EMBL" id="GME77238.1"/>
    </source>
</evidence>
<gene>
    <name evidence="1" type="ORF">Amon02_000295100</name>
</gene>
<reference evidence="1" key="1">
    <citation type="submission" date="2023-04" db="EMBL/GenBank/DDBJ databases">
        <title>Ambrosiozyma monospora NBRC 10751.</title>
        <authorList>
            <person name="Ichikawa N."/>
            <person name="Sato H."/>
            <person name="Tonouchi N."/>
        </authorList>
    </citation>
    <scope>NUCLEOTIDE SEQUENCE</scope>
    <source>
        <strain evidence="1">NBRC 10751</strain>
    </source>
</reference>
<sequence>MMSQHQQQQQRTTRNRKECNLEILNLITQSKLESLQHILRQLSLDLIIEIFAIIITQLHIQQWERLYNAPEFQQIFKKVLSGITVRFLGDHVFEFGSFDCDMDEENESMNSLLDFMQRKDIKFERFDRCDFSTPFPSDLSLVELESPEIRKRRELLDRMAFQSTDLVIGFKELTEISRSHYDQIIKIKTQPHSYSEFMFVNPTILQCLDGGSFRKLESFTFLIMNSISVDDMLVLDWFINKLQNGVSTKRLRIILMDLKAETHLQEFQNALLHSCVPVSEETGIDGKVVLSIELTLEDLSTYFFPIAKFIIIITSVPIYPVMHQKLISSCPNLEESWYFYPVADRRVVETTGEFPVFRIASDTITHYMYECYGSGWQCEISGLTNLKFLTLGSMIRGSVIGRCIPDSVECMEIKACSFLDLDDSSDVYLFKLPKALKRLKDVDSKVCFKNLRSLKCLEEAMLEFGDDETRLVDGANCL</sequence>
<dbReference type="Proteomes" id="UP001165064">
    <property type="component" value="Unassembled WGS sequence"/>
</dbReference>